<keyword evidence="1" id="KW-1015">Disulfide bond</keyword>
<evidence type="ECO:0000313" key="5">
    <source>
        <dbReference type="Proteomes" id="UP000199149"/>
    </source>
</evidence>
<gene>
    <name evidence="4" type="ORF">SAMN05421738_11729</name>
</gene>
<dbReference type="Pfam" id="PF09113">
    <property type="entry name" value="N-glycanase_C"/>
    <property type="match status" value="1"/>
</dbReference>
<reference evidence="5" key="1">
    <citation type="submission" date="2016-10" db="EMBL/GenBank/DDBJ databases">
        <authorList>
            <person name="Varghese N."/>
            <person name="Submissions S."/>
        </authorList>
    </citation>
    <scope>NUCLEOTIDE SEQUENCE [LARGE SCALE GENOMIC DNA]</scope>
    <source>
        <strain evidence="5">XJ109</strain>
    </source>
</reference>
<dbReference type="InterPro" id="IPR015197">
    <property type="entry name" value="PngaseF_C"/>
</dbReference>
<dbReference type="RefSeq" id="WP_092910030.1">
    <property type="nucleotide sequence ID" value="NZ_FOUZ01000017.1"/>
</dbReference>
<dbReference type="OrthoDB" id="6281169at2"/>
<protein>
    <submittedName>
        <fullName evidence="4">GLPGLI family protein</fullName>
    </submittedName>
</protein>
<dbReference type="InterPro" id="IPR043022">
    <property type="entry name" value="PngaseF_N_sf"/>
</dbReference>
<proteinExistence type="predicted"/>
<organism evidence="4 5">
    <name type="scientific">Algoriella xinjiangensis</name>
    <dbReference type="NCBI Taxonomy" id="684065"/>
    <lineage>
        <taxon>Bacteria</taxon>
        <taxon>Pseudomonadati</taxon>
        <taxon>Bacteroidota</taxon>
        <taxon>Flavobacteriia</taxon>
        <taxon>Flavobacteriales</taxon>
        <taxon>Weeksellaceae</taxon>
        <taxon>Algoriella</taxon>
    </lineage>
</organism>
<dbReference type="SUPFAM" id="SSF49742">
    <property type="entry name" value="PHM/PNGase F"/>
    <property type="match status" value="1"/>
</dbReference>
<sequence>MKLKSIILFIFCIQAIYIQAQEAYQITYEKFSNGKKVEETNPIQVLANTHETIIGTQNSFNQYKKYPNELFYYTKSQSPIISTVTQFDSIHSIISNDSVSFNKAVFTLTKETKRILGLRCKKGTTSINSNTIDVWYVDNMNLNAAPTTVGLNLGFVLEYTRNNNMTIKASKIERQKDINPNQYITKELAQQPVDLLTYKDIIWKSKFVNISLLKDQQINFSANFSSNDSIYRFANGTVVVRKIKLPEFKKGSQLFLNVNQISNGDAYDRTGTVFIIPTTSEISLMDGLQKGINQLPVYTNGNGEKYQGYFLTDKYTPAVEIMRFFTPFGVNKFNHIQLKNQTWQNKANYRQEITEFQSLLSNKEVLIGFFIGNYDQGGHIISANITVHPSDGATIPKNKVQPIFNTVNVMEMAGQEYPTLFDDANGFTVEFTLKEDFKNTKLRFTTTGHGGWENGDEFVPKENTVFVDGQKVFSLIPWRQDCGSYRSFNPASGNFDNGLSSSDYSRSNWCPGTITNPYFINLGDLKAGKHTVQVKIPQGKPEGTSFSYWGVSGTILGE</sequence>
<dbReference type="GO" id="GO:0016715">
    <property type="term" value="F:oxidoreductase activity, acting on paired donors, with incorporation or reduction of molecular oxygen, reduced ascorbate as one donor, and incorporation of one atom of oxygen"/>
    <property type="evidence" value="ECO:0007669"/>
    <property type="project" value="InterPro"/>
</dbReference>
<evidence type="ECO:0000259" key="3">
    <source>
        <dbReference type="SMART" id="SM01290"/>
    </source>
</evidence>
<dbReference type="SMART" id="SM01290">
    <property type="entry name" value="N-glycanase_N"/>
    <property type="match status" value="1"/>
</dbReference>
<name>A0A1I5AJU3_9FLAO</name>
<dbReference type="Gene3D" id="2.60.120.1570">
    <property type="entry name" value="Peptide-N-glycosidase F, N-terminal domain"/>
    <property type="match status" value="1"/>
</dbReference>
<evidence type="ECO:0000313" key="4">
    <source>
        <dbReference type="EMBL" id="SFN62715.1"/>
    </source>
</evidence>
<keyword evidence="5" id="KW-1185">Reference proteome</keyword>
<feature type="domain" description="Peptide-N-glycosidase F N-terminal" evidence="3">
    <location>
        <begin position="209"/>
        <end position="387"/>
    </location>
</feature>
<dbReference type="Gene3D" id="2.60.120.230">
    <property type="match status" value="1"/>
</dbReference>
<evidence type="ECO:0000256" key="2">
    <source>
        <dbReference type="SAM" id="SignalP"/>
    </source>
</evidence>
<evidence type="ECO:0000256" key="1">
    <source>
        <dbReference type="ARBA" id="ARBA00023157"/>
    </source>
</evidence>
<dbReference type="EMBL" id="FOUZ01000017">
    <property type="protein sequence ID" value="SFN62715.1"/>
    <property type="molecule type" value="Genomic_DNA"/>
</dbReference>
<feature type="signal peptide" evidence="2">
    <location>
        <begin position="1"/>
        <end position="20"/>
    </location>
</feature>
<accession>A0A1I5AJU3</accession>
<dbReference type="InterPro" id="IPR015196">
    <property type="entry name" value="PngaseF_N"/>
</dbReference>
<dbReference type="AlphaFoldDB" id="A0A1I5AJU3"/>
<dbReference type="STRING" id="684065.SAMN05421738_11729"/>
<dbReference type="Pfam" id="PF22252">
    <property type="entry name" value="PNGase_F-II_N"/>
    <property type="match status" value="1"/>
</dbReference>
<feature type="chain" id="PRO_5011653329" evidence="2">
    <location>
        <begin position="21"/>
        <end position="558"/>
    </location>
</feature>
<dbReference type="Pfam" id="PF09112">
    <property type="entry name" value="N-glycanase_N"/>
    <property type="match status" value="1"/>
</dbReference>
<dbReference type="InterPro" id="IPR014784">
    <property type="entry name" value="Cu2_ascorb_mOase-like_C"/>
</dbReference>
<dbReference type="InterPro" id="IPR008977">
    <property type="entry name" value="PHM/PNGase_F_dom_sf"/>
</dbReference>
<keyword evidence="2" id="KW-0732">Signal</keyword>
<dbReference type="Proteomes" id="UP000199149">
    <property type="component" value="Unassembled WGS sequence"/>
</dbReference>